<reference evidence="3 4" key="1">
    <citation type="journal article" date="2012" name="Eukaryot. Cell">
        <title>Draft genome sequence of CBS 2479, the standard type strain of Trichosporon asahii.</title>
        <authorList>
            <person name="Yang R.Y."/>
            <person name="Li H.T."/>
            <person name="Zhu H."/>
            <person name="Zhou G.P."/>
            <person name="Wang M."/>
            <person name="Wang L."/>
        </authorList>
    </citation>
    <scope>NUCLEOTIDE SEQUENCE [LARGE SCALE GENOMIC DNA]</scope>
    <source>
        <strain evidence="4">ATCC 90039 / CBS 2479 / JCM 2466 / KCTC 7840 / NCYC 2677 / UAMH 7654</strain>
    </source>
</reference>
<feature type="signal peptide" evidence="1">
    <location>
        <begin position="1"/>
        <end position="18"/>
    </location>
</feature>
<evidence type="ECO:0000313" key="4">
    <source>
        <dbReference type="Proteomes" id="UP000002748"/>
    </source>
</evidence>
<gene>
    <name evidence="3" type="ORF">A1Q1_08257</name>
</gene>
<dbReference type="OrthoDB" id="439917at2759"/>
<dbReference type="Proteomes" id="UP000002748">
    <property type="component" value="Unassembled WGS sequence"/>
</dbReference>
<protein>
    <submittedName>
        <fullName evidence="3">Protein priA</fullName>
    </submittedName>
</protein>
<comment type="caution">
    <text evidence="3">The sequence shown here is derived from an EMBL/GenBank/DDBJ whole genome shotgun (WGS) entry which is preliminary data.</text>
</comment>
<name>J4UGT3_TRIAS</name>
<dbReference type="RefSeq" id="XP_014181879.1">
    <property type="nucleotide sequence ID" value="XM_014326404.1"/>
</dbReference>
<dbReference type="KEGG" id="tasa:A1Q1_08257"/>
<dbReference type="Pfam" id="PF21671">
    <property type="entry name" value="CPL1-like"/>
    <property type="match status" value="1"/>
</dbReference>
<evidence type="ECO:0000313" key="3">
    <source>
        <dbReference type="EMBL" id="EJT50705.1"/>
    </source>
</evidence>
<dbReference type="VEuPathDB" id="FungiDB:A1Q1_08257"/>
<dbReference type="InterPro" id="IPR048661">
    <property type="entry name" value="CPL1-like"/>
</dbReference>
<sequence>MRFSVALATLAFAVSVKAQAVDPNQIDTCIRDCSIEASKKVGCISPLHLSCICPNGQSNAQFQGAAVGCLLKNGCNLSNALATNSNLCKYGVDCVAPYKNCETSSGETICIDPSIQTCASGSVINLQRRALAVANAGCTPGQEACRVFGGGLFAYECIDTQSNIESCGGCPMDGGQDCTSIFGATSVECKQGKCIVSECEKGLALVSGRCK</sequence>
<dbReference type="PANTHER" id="PTHR35192">
    <property type="entry name" value="PROTEIN, PUTATIVE-RELATED"/>
    <property type="match status" value="1"/>
</dbReference>
<dbReference type="GeneID" id="25991769"/>
<proteinExistence type="predicted"/>
<dbReference type="InterPro" id="IPR038955">
    <property type="entry name" value="PriA/CPL1_fungi"/>
</dbReference>
<organism evidence="3 4">
    <name type="scientific">Trichosporon asahii var. asahii (strain ATCC 90039 / CBS 2479 / JCM 2466 / KCTC 7840 / NBRC 103889/ NCYC 2677 / UAMH 7654)</name>
    <name type="common">Yeast</name>
    <dbReference type="NCBI Taxonomy" id="1186058"/>
    <lineage>
        <taxon>Eukaryota</taxon>
        <taxon>Fungi</taxon>
        <taxon>Dikarya</taxon>
        <taxon>Basidiomycota</taxon>
        <taxon>Agaricomycotina</taxon>
        <taxon>Tremellomycetes</taxon>
        <taxon>Trichosporonales</taxon>
        <taxon>Trichosporonaceae</taxon>
        <taxon>Trichosporon</taxon>
    </lineage>
</organism>
<evidence type="ECO:0000259" key="2">
    <source>
        <dbReference type="Pfam" id="PF21671"/>
    </source>
</evidence>
<dbReference type="PANTHER" id="PTHR35192:SF2">
    <property type="entry name" value="APPLE DOMAIN-CONTAINING PROTEIN"/>
    <property type="match status" value="1"/>
</dbReference>
<keyword evidence="1" id="KW-0732">Signal</keyword>
<evidence type="ECO:0000256" key="1">
    <source>
        <dbReference type="SAM" id="SignalP"/>
    </source>
</evidence>
<dbReference type="EMBL" id="ALBS01000096">
    <property type="protein sequence ID" value="EJT50705.1"/>
    <property type="molecule type" value="Genomic_DNA"/>
</dbReference>
<dbReference type="HOGENOM" id="CLU_1305650_0_0_1"/>
<feature type="domain" description="Protein CPL1-like" evidence="2">
    <location>
        <begin position="155"/>
        <end position="204"/>
    </location>
</feature>
<feature type="chain" id="PRO_5003780741" evidence="1">
    <location>
        <begin position="19"/>
        <end position="211"/>
    </location>
</feature>
<dbReference type="AlphaFoldDB" id="J4UGT3"/>
<accession>J4UGT3</accession>